<evidence type="ECO:0000313" key="4">
    <source>
        <dbReference type="EMBL" id="KAH7113922.1"/>
    </source>
</evidence>
<dbReference type="CDD" id="cd00067">
    <property type="entry name" value="GAL4"/>
    <property type="match status" value="1"/>
</dbReference>
<feature type="domain" description="Zn(2)-C6 fungal-type" evidence="3">
    <location>
        <begin position="5"/>
        <end position="33"/>
    </location>
</feature>
<gene>
    <name evidence="4" type="ORF">B0J13DRAFT_590636</name>
</gene>
<name>A0A9P9D7N5_9HYPO</name>
<comment type="subcellular location">
    <subcellularLocation>
        <location evidence="1">Nucleus</location>
    </subcellularLocation>
</comment>
<evidence type="ECO:0000313" key="5">
    <source>
        <dbReference type="Proteomes" id="UP000717696"/>
    </source>
</evidence>
<reference evidence="4" key="1">
    <citation type="journal article" date="2021" name="Nat. Commun.">
        <title>Genetic determinants of endophytism in the Arabidopsis root mycobiome.</title>
        <authorList>
            <person name="Mesny F."/>
            <person name="Miyauchi S."/>
            <person name="Thiergart T."/>
            <person name="Pickel B."/>
            <person name="Atanasova L."/>
            <person name="Karlsson M."/>
            <person name="Huettel B."/>
            <person name="Barry K.W."/>
            <person name="Haridas S."/>
            <person name="Chen C."/>
            <person name="Bauer D."/>
            <person name="Andreopoulos W."/>
            <person name="Pangilinan J."/>
            <person name="LaButti K."/>
            <person name="Riley R."/>
            <person name="Lipzen A."/>
            <person name="Clum A."/>
            <person name="Drula E."/>
            <person name="Henrissat B."/>
            <person name="Kohler A."/>
            <person name="Grigoriev I.V."/>
            <person name="Martin F.M."/>
            <person name="Hacquard S."/>
        </authorList>
    </citation>
    <scope>NUCLEOTIDE SEQUENCE</scope>
    <source>
        <strain evidence="4">MPI-CAGE-AT-0021</strain>
    </source>
</reference>
<organism evidence="4 5">
    <name type="scientific">Dactylonectria estremocensis</name>
    <dbReference type="NCBI Taxonomy" id="1079267"/>
    <lineage>
        <taxon>Eukaryota</taxon>
        <taxon>Fungi</taxon>
        <taxon>Dikarya</taxon>
        <taxon>Ascomycota</taxon>
        <taxon>Pezizomycotina</taxon>
        <taxon>Sordariomycetes</taxon>
        <taxon>Hypocreomycetidae</taxon>
        <taxon>Hypocreales</taxon>
        <taxon>Nectriaceae</taxon>
        <taxon>Dactylonectria</taxon>
    </lineage>
</organism>
<dbReference type="Pfam" id="PF00172">
    <property type="entry name" value="Zn_clus"/>
    <property type="match status" value="1"/>
</dbReference>
<dbReference type="Pfam" id="PF11951">
    <property type="entry name" value="Fungal_trans_2"/>
    <property type="match status" value="1"/>
</dbReference>
<evidence type="ECO:0000256" key="1">
    <source>
        <dbReference type="ARBA" id="ARBA00004123"/>
    </source>
</evidence>
<dbReference type="Gene3D" id="4.10.240.10">
    <property type="entry name" value="Zn(2)-C6 fungal-type DNA-binding domain"/>
    <property type="match status" value="1"/>
</dbReference>
<proteinExistence type="predicted"/>
<dbReference type="GO" id="GO:0000981">
    <property type="term" value="F:DNA-binding transcription factor activity, RNA polymerase II-specific"/>
    <property type="evidence" value="ECO:0007669"/>
    <property type="project" value="InterPro"/>
</dbReference>
<comment type="caution">
    <text evidence="4">The sequence shown here is derived from an EMBL/GenBank/DDBJ whole genome shotgun (WGS) entry which is preliminary data.</text>
</comment>
<dbReference type="PROSITE" id="PS50048">
    <property type="entry name" value="ZN2_CY6_FUNGAL_2"/>
    <property type="match status" value="1"/>
</dbReference>
<dbReference type="PROSITE" id="PS00463">
    <property type="entry name" value="ZN2_CY6_FUNGAL_1"/>
    <property type="match status" value="1"/>
</dbReference>
<dbReference type="GO" id="GO:0045944">
    <property type="term" value="P:positive regulation of transcription by RNA polymerase II"/>
    <property type="evidence" value="ECO:0007669"/>
    <property type="project" value="TreeGrafter"/>
</dbReference>
<accession>A0A9P9D7N5</accession>
<dbReference type="EMBL" id="JAGMUU010000044">
    <property type="protein sequence ID" value="KAH7113922.1"/>
    <property type="molecule type" value="Genomic_DNA"/>
</dbReference>
<dbReference type="PANTHER" id="PTHR37534:SF39">
    <property type="entry name" value="TRANSCRIPTION FACTOR DOMAIN-CONTAINING PROTEIN"/>
    <property type="match status" value="1"/>
</dbReference>
<dbReference type="InterPro" id="IPR036864">
    <property type="entry name" value="Zn2-C6_fun-type_DNA-bd_sf"/>
</dbReference>
<sequence>MSNKGCGTCRARKVLCDRTVPTCRRCAAQGRECLGYGLRLSWPRESDRRRAIRGPTPPTKTAQKIFVSVSSRSLKAFHQNAVDIRKIILRMALSDGALSSTAVLKSAIALASLHRDGPGSNALKYKLSALRALSDTMKGGIGQPQLFQHIAAGMLLCSYEVFVSISPESSDSATSSHWFWYACGSKSIVKASKLDESTAESDFASLIGWVQYFDVLARFSLRHWRRHRAGDVVQIQGLGFALTSPTVCEVTDGGSLKILSHELLALLSEVCDNVLEPSEPEYHTDDYKNYIKVLEWKLRRMCIMPSNIDDIDPTIVASWRVLELFRLATLIYLVRSSEGVTKASTKLDEWIEASFVIMSQLDVCQSPFPLLILGCEADSDERRMDLELVTTIVQAVWAQDDLAEGGLDFAHKLHVVFSSSGIVPALV</sequence>
<evidence type="ECO:0000259" key="3">
    <source>
        <dbReference type="PROSITE" id="PS50048"/>
    </source>
</evidence>
<protein>
    <submittedName>
        <fullName evidence="4">Fungal-specific transcription factor domain-containing protein</fullName>
    </submittedName>
</protein>
<keyword evidence="2" id="KW-0539">Nucleus</keyword>
<dbReference type="SUPFAM" id="SSF57701">
    <property type="entry name" value="Zn2/Cys6 DNA-binding domain"/>
    <property type="match status" value="1"/>
</dbReference>
<dbReference type="Proteomes" id="UP000717696">
    <property type="component" value="Unassembled WGS sequence"/>
</dbReference>
<keyword evidence="5" id="KW-1185">Reference proteome</keyword>
<dbReference type="InterPro" id="IPR001138">
    <property type="entry name" value="Zn2Cys6_DnaBD"/>
</dbReference>
<dbReference type="OrthoDB" id="5130013at2759"/>
<dbReference type="SMART" id="SM00066">
    <property type="entry name" value="GAL4"/>
    <property type="match status" value="1"/>
</dbReference>
<dbReference type="AlphaFoldDB" id="A0A9P9D7N5"/>
<dbReference type="InterPro" id="IPR021858">
    <property type="entry name" value="Fun_TF"/>
</dbReference>
<dbReference type="GO" id="GO:0005634">
    <property type="term" value="C:nucleus"/>
    <property type="evidence" value="ECO:0007669"/>
    <property type="project" value="UniProtKB-SubCell"/>
</dbReference>
<dbReference type="GO" id="GO:0008270">
    <property type="term" value="F:zinc ion binding"/>
    <property type="evidence" value="ECO:0007669"/>
    <property type="project" value="InterPro"/>
</dbReference>
<evidence type="ECO:0000256" key="2">
    <source>
        <dbReference type="ARBA" id="ARBA00023242"/>
    </source>
</evidence>
<dbReference type="PANTHER" id="PTHR37534">
    <property type="entry name" value="TRANSCRIPTIONAL ACTIVATOR PROTEIN UGA3"/>
    <property type="match status" value="1"/>
</dbReference>
<dbReference type="GO" id="GO:0000976">
    <property type="term" value="F:transcription cis-regulatory region binding"/>
    <property type="evidence" value="ECO:0007669"/>
    <property type="project" value="TreeGrafter"/>
</dbReference>